<protein>
    <submittedName>
        <fullName evidence="7">Uncharacterized protein LOC104772711</fullName>
    </submittedName>
</protein>
<evidence type="ECO:0000313" key="7">
    <source>
        <dbReference type="RefSeq" id="XP_010495597.1"/>
    </source>
</evidence>
<keyword evidence="3" id="KW-0862">Zinc</keyword>
<keyword evidence="1" id="KW-0479">Metal-binding</keyword>
<feature type="domain" description="SWIM-type" evidence="5">
    <location>
        <begin position="419"/>
        <end position="451"/>
    </location>
</feature>
<dbReference type="InterPro" id="IPR007527">
    <property type="entry name" value="Znf_SWIM"/>
</dbReference>
<organism evidence="6 7">
    <name type="scientific">Camelina sativa</name>
    <name type="common">False flax</name>
    <name type="synonym">Myagrum sativum</name>
    <dbReference type="NCBI Taxonomy" id="90675"/>
    <lineage>
        <taxon>Eukaryota</taxon>
        <taxon>Viridiplantae</taxon>
        <taxon>Streptophyta</taxon>
        <taxon>Embryophyta</taxon>
        <taxon>Tracheophyta</taxon>
        <taxon>Spermatophyta</taxon>
        <taxon>Magnoliopsida</taxon>
        <taxon>eudicotyledons</taxon>
        <taxon>Gunneridae</taxon>
        <taxon>Pentapetalae</taxon>
        <taxon>rosids</taxon>
        <taxon>malvids</taxon>
        <taxon>Brassicales</taxon>
        <taxon>Brassicaceae</taxon>
        <taxon>Camelineae</taxon>
        <taxon>Camelina</taxon>
    </lineage>
</organism>
<dbReference type="GeneID" id="104772711"/>
<dbReference type="InterPro" id="IPR018289">
    <property type="entry name" value="MULE_transposase_dom"/>
</dbReference>
<reference evidence="6" key="1">
    <citation type="journal article" date="2014" name="Nat. Commun.">
        <title>The emerging biofuel crop Camelina sativa retains a highly undifferentiated hexaploid genome structure.</title>
        <authorList>
            <person name="Kagale S."/>
            <person name="Koh C."/>
            <person name="Nixon J."/>
            <person name="Bollina V."/>
            <person name="Clarke W.E."/>
            <person name="Tuteja R."/>
            <person name="Spillane C."/>
            <person name="Robinson S.J."/>
            <person name="Links M.G."/>
            <person name="Clarke C."/>
            <person name="Higgins E.E."/>
            <person name="Huebert T."/>
            <person name="Sharpe A.G."/>
            <person name="Parkin I.A."/>
        </authorList>
    </citation>
    <scope>NUCLEOTIDE SEQUENCE [LARGE SCALE GENOMIC DNA]</scope>
    <source>
        <strain evidence="6">cv. DH55</strain>
    </source>
</reference>
<sequence length="519" mass="59538">MSSLLFLEYERDEISDLHIDDNDKGIYKGKVFTNKEDCQIGLAIYAVKNMFHFKQTHKKRDYFVLNWSGERCEWRIMAKELRNGYYEICKACLEHTCPVETRRNYMKKTTSRAFAAVFKAKLSDPSKAPLPMDLQQLVLEDLKVSASYSKCWRAREKAIEDLFGCDEESYYNLAEYLHLLKLANPGTVTNIKIEIEEDGSERLLYTFLAFGASIQGFSKLRRVLLVDGAHLTGKYKGVLLTASGQDGNFQVFPLAFAVVDSEDDDAWTWFFEKVERIIADSKTLTIISNRHQSIYVAKKRGFLLAHHGACIVHLARNVNAKFHNKGLAKLVTNAAYAFTIGSFGQCMYILEGDRYNLMTSNIAETLNKALWKVRASPIVELLKFIRDMLTRWFNAWRKKSAKHKELVTPKVDRQMTKKHHVLLDLKKCTCKQYDQVKVPCGHAMLAANYQGIPLATLVDEYYKTSTWAATYARVINPEVNPNDLGMADEIVRRDIITPKASRPFGRPPRVEIHMLVNIR</sequence>
<gene>
    <name evidence="7" type="primary">LOC104772711</name>
</gene>
<dbReference type="PROSITE" id="PS50966">
    <property type="entry name" value="ZF_SWIM"/>
    <property type="match status" value="1"/>
</dbReference>
<evidence type="ECO:0000259" key="5">
    <source>
        <dbReference type="PROSITE" id="PS50966"/>
    </source>
</evidence>
<dbReference type="SMART" id="SM00575">
    <property type="entry name" value="ZnF_PMZ"/>
    <property type="match status" value="1"/>
</dbReference>
<proteinExistence type="predicted"/>
<dbReference type="RefSeq" id="XP_010495597.1">
    <property type="nucleotide sequence ID" value="XM_010497295.1"/>
</dbReference>
<dbReference type="PANTHER" id="PTHR31973">
    <property type="entry name" value="POLYPROTEIN, PUTATIVE-RELATED"/>
    <property type="match status" value="1"/>
</dbReference>
<evidence type="ECO:0000313" key="6">
    <source>
        <dbReference type="Proteomes" id="UP000694864"/>
    </source>
</evidence>
<evidence type="ECO:0000256" key="1">
    <source>
        <dbReference type="ARBA" id="ARBA00022723"/>
    </source>
</evidence>
<dbReference type="Proteomes" id="UP000694864">
    <property type="component" value="Chromosome 20"/>
</dbReference>
<reference evidence="7" key="2">
    <citation type="submission" date="2025-08" db="UniProtKB">
        <authorList>
            <consortium name="RefSeq"/>
        </authorList>
    </citation>
    <scope>IDENTIFICATION</scope>
    <source>
        <tissue evidence="7">Leaf</tissue>
    </source>
</reference>
<keyword evidence="6" id="KW-1185">Reference proteome</keyword>
<evidence type="ECO:0000256" key="4">
    <source>
        <dbReference type="PROSITE-ProRule" id="PRU00325"/>
    </source>
</evidence>
<dbReference type="InterPro" id="IPR006564">
    <property type="entry name" value="Znf_PMZ"/>
</dbReference>
<dbReference type="PANTHER" id="PTHR31973:SF187">
    <property type="entry name" value="MUTATOR TRANSPOSASE MUDRA PROTEIN"/>
    <property type="match status" value="1"/>
</dbReference>
<dbReference type="InterPro" id="IPR004332">
    <property type="entry name" value="Transposase_MuDR"/>
</dbReference>
<evidence type="ECO:0000256" key="3">
    <source>
        <dbReference type="ARBA" id="ARBA00022833"/>
    </source>
</evidence>
<evidence type="ECO:0000256" key="2">
    <source>
        <dbReference type="ARBA" id="ARBA00022771"/>
    </source>
</evidence>
<dbReference type="Pfam" id="PF10551">
    <property type="entry name" value="MULE"/>
    <property type="match status" value="1"/>
</dbReference>
<keyword evidence="2 4" id="KW-0863">Zinc-finger</keyword>
<dbReference type="Pfam" id="PF03108">
    <property type="entry name" value="DBD_Tnp_Mut"/>
    <property type="match status" value="1"/>
</dbReference>
<name>A0ABM0Y501_CAMSA</name>
<accession>A0ABM0Y501</accession>